<evidence type="ECO:0000313" key="1">
    <source>
        <dbReference type="EMBL" id="PKA46142.1"/>
    </source>
</evidence>
<gene>
    <name evidence="1" type="ORF">AXF42_Ash015433</name>
</gene>
<reference evidence="1 2" key="1">
    <citation type="journal article" date="2017" name="Nature">
        <title>The Apostasia genome and the evolution of orchids.</title>
        <authorList>
            <person name="Zhang G.Q."/>
            <person name="Liu K.W."/>
            <person name="Li Z."/>
            <person name="Lohaus R."/>
            <person name="Hsiao Y.Y."/>
            <person name="Niu S.C."/>
            <person name="Wang J.Y."/>
            <person name="Lin Y.C."/>
            <person name="Xu Q."/>
            <person name="Chen L.J."/>
            <person name="Yoshida K."/>
            <person name="Fujiwara S."/>
            <person name="Wang Z.W."/>
            <person name="Zhang Y.Q."/>
            <person name="Mitsuda N."/>
            <person name="Wang M."/>
            <person name="Liu G.H."/>
            <person name="Pecoraro L."/>
            <person name="Huang H.X."/>
            <person name="Xiao X.J."/>
            <person name="Lin M."/>
            <person name="Wu X.Y."/>
            <person name="Wu W.L."/>
            <person name="Chen Y.Y."/>
            <person name="Chang S.B."/>
            <person name="Sakamoto S."/>
            <person name="Ohme-Takagi M."/>
            <person name="Yagi M."/>
            <person name="Zeng S.J."/>
            <person name="Shen C.Y."/>
            <person name="Yeh C.M."/>
            <person name="Luo Y.B."/>
            <person name="Tsai W.C."/>
            <person name="Van de Peer Y."/>
            <person name="Liu Z.J."/>
        </authorList>
    </citation>
    <scope>NUCLEOTIDE SEQUENCE [LARGE SCALE GENOMIC DNA]</scope>
    <source>
        <strain evidence="2">cv. Shenzhen</strain>
        <tissue evidence="1">Stem</tissue>
    </source>
</reference>
<sequence length="259" mass="29626">MRFETRGGWKLGTSSVRGRNWRALTTAFSAWYKVVSDDVDIPTTFVLHHHFRSWHNLNHNKSLQPMPAMLLRIHSPCLPQAHCHYSPSPFFLSSFSHPGFSPNPSNKDRFLVLFSFSKSSACFPLRLRFTRRRIGCRFLRKKQFLLSCRASTGSWSSVPDPDGDDDSDLYLQASLLAPGFVLPIKRFGIVLNCLKLAKNTFYCGSNINNEVAGANRWRFSFLTALRIITESSSLCGRNNQALQFVEARFYRRSQVAFSF</sequence>
<dbReference type="EMBL" id="KZ454427">
    <property type="protein sequence ID" value="PKA46142.1"/>
    <property type="molecule type" value="Genomic_DNA"/>
</dbReference>
<evidence type="ECO:0000313" key="2">
    <source>
        <dbReference type="Proteomes" id="UP000236161"/>
    </source>
</evidence>
<protein>
    <submittedName>
        <fullName evidence="1">Uncharacterized protein</fullName>
    </submittedName>
</protein>
<name>A0A2H9ZS70_9ASPA</name>
<dbReference type="Proteomes" id="UP000236161">
    <property type="component" value="Unassembled WGS sequence"/>
</dbReference>
<accession>A0A2H9ZS70</accession>
<dbReference type="AlphaFoldDB" id="A0A2H9ZS70"/>
<organism evidence="1 2">
    <name type="scientific">Apostasia shenzhenica</name>
    <dbReference type="NCBI Taxonomy" id="1088818"/>
    <lineage>
        <taxon>Eukaryota</taxon>
        <taxon>Viridiplantae</taxon>
        <taxon>Streptophyta</taxon>
        <taxon>Embryophyta</taxon>
        <taxon>Tracheophyta</taxon>
        <taxon>Spermatophyta</taxon>
        <taxon>Magnoliopsida</taxon>
        <taxon>Liliopsida</taxon>
        <taxon>Asparagales</taxon>
        <taxon>Orchidaceae</taxon>
        <taxon>Apostasioideae</taxon>
        <taxon>Apostasia</taxon>
    </lineage>
</organism>
<keyword evidence="2" id="KW-1185">Reference proteome</keyword>
<proteinExistence type="predicted"/>